<name>A0AAJ1BE93_9GAMM</name>
<feature type="transmembrane region" description="Helical" evidence="5">
    <location>
        <begin position="115"/>
        <end position="133"/>
    </location>
</feature>
<comment type="caution">
    <text evidence="7">The sequence shown here is derived from an EMBL/GenBank/DDBJ whole genome shotgun (WGS) entry which is preliminary data.</text>
</comment>
<evidence type="ECO:0000256" key="1">
    <source>
        <dbReference type="ARBA" id="ARBA00004141"/>
    </source>
</evidence>
<dbReference type="InterPro" id="IPR037185">
    <property type="entry name" value="EmrE-like"/>
</dbReference>
<organism evidence="7 8">
    <name type="scientific">Shewanella zhuhaiensis</name>
    <dbReference type="NCBI Taxonomy" id="2919576"/>
    <lineage>
        <taxon>Bacteria</taxon>
        <taxon>Pseudomonadati</taxon>
        <taxon>Pseudomonadota</taxon>
        <taxon>Gammaproteobacteria</taxon>
        <taxon>Alteromonadales</taxon>
        <taxon>Shewanellaceae</taxon>
        <taxon>Shewanella</taxon>
    </lineage>
</organism>
<dbReference type="EMBL" id="JAKUDL010000001">
    <property type="protein sequence ID" value="MCH4293140.1"/>
    <property type="molecule type" value="Genomic_DNA"/>
</dbReference>
<dbReference type="RefSeq" id="WP_240589748.1">
    <property type="nucleotide sequence ID" value="NZ_JAKUDL010000001.1"/>
</dbReference>
<dbReference type="AlphaFoldDB" id="A0AAJ1BE93"/>
<evidence type="ECO:0000256" key="2">
    <source>
        <dbReference type="ARBA" id="ARBA00022692"/>
    </source>
</evidence>
<feature type="transmembrane region" description="Helical" evidence="5">
    <location>
        <begin position="140"/>
        <end position="160"/>
    </location>
</feature>
<evidence type="ECO:0000259" key="6">
    <source>
        <dbReference type="Pfam" id="PF00892"/>
    </source>
</evidence>
<evidence type="ECO:0000313" key="7">
    <source>
        <dbReference type="EMBL" id="MCH4293140.1"/>
    </source>
</evidence>
<accession>A0AAJ1BE93</accession>
<feature type="transmembrane region" description="Helical" evidence="5">
    <location>
        <begin position="271"/>
        <end position="290"/>
    </location>
</feature>
<evidence type="ECO:0000313" key="8">
    <source>
        <dbReference type="Proteomes" id="UP001297581"/>
    </source>
</evidence>
<dbReference type="Proteomes" id="UP001297581">
    <property type="component" value="Unassembled WGS sequence"/>
</dbReference>
<gene>
    <name evidence="7" type="ORF">MJ923_02315</name>
</gene>
<keyword evidence="8" id="KW-1185">Reference proteome</keyword>
<feature type="domain" description="EamA" evidence="6">
    <location>
        <begin position="167"/>
        <end position="313"/>
    </location>
</feature>
<feature type="transmembrane region" description="Helical" evidence="5">
    <location>
        <begin position="45"/>
        <end position="66"/>
    </location>
</feature>
<feature type="transmembrane region" description="Helical" evidence="5">
    <location>
        <begin position="166"/>
        <end position="184"/>
    </location>
</feature>
<dbReference type="Pfam" id="PF00892">
    <property type="entry name" value="EamA"/>
    <property type="match status" value="1"/>
</dbReference>
<dbReference type="GO" id="GO:0016020">
    <property type="term" value="C:membrane"/>
    <property type="evidence" value="ECO:0007669"/>
    <property type="project" value="UniProtKB-SubCell"/>
</dbReference>
<dbReference type="InterPro" id="IPR000620">
    <property type="entry name" value="EamA_dom"/>
</dbReference>
<dbReference type="InterPro" id="IPR050638">
    <property type="entry name" value="AA-Vitamin_Transporters"/>
</dbReference>
<feature type="transmembrane region" description="Helical" evidence="5">
    <location>
        <begin position="87"/>
        <end position="109"/>
    </location>
</feature>
<comment type="subcellular location">
    <subcellularLocation>
        <location evidence="1">Membrane</location>
        <topology evidence="1">Multi-pass membrane protein</topology>
    </subcellularLocation>
</comment>
<feature type="transmembrane region" description="Helical" evidence="5">
    <location>
        <begin position="231"/>
        <end position="259"/>
    </location>
</feature>
<reference evidence="7 8" key="1">
    <citation type="submission" date="2022-02" db="EMBL/GenBank/DDBJ databases">
        <title>The genome sequence of Shewanella sp. 3B26.</title>
        <authorList>
            <person name="Du J."/>
        </authorList>
    </citation>
    <scope>NUCLEOTIDE SEQUENCE [LARGE SCALE GENOMIC DNA]</scope>
    <source>
        <strain evidence="7 8">3B26</strain>
    </source>
</reference>
<feature type="transmembrane region" description="Helical" evidence="5">
    <location>
        <begin position="196"/>
        <end position="219"/>
    </location>
</feature>
<evidence type="ECO:0000256" key="4">
    <source>
        <dbReference type="ARBA" id="ARBA00023136"/>
    </source>
</evidence>
<protein>
    <submittedName>
        <fullName evidence="7">DMT family transporter</fullName>
    </submittedName>
</protein>
<evidence type="ECO:0000256" key="5">
    <source>
        <dbReference type="SAM" id="Phobius"/>
    </source>
</evidence>
<dbReference type="SUPFAM" id="SSF103481">
    <property type="entry name" value="Multidrug resistance efflux transporter EmrE"/>
    <property type="match status" value="1"/>
</dbReference>
<proteinExistence type="predicted"/>
<evidence type="ECO:0000256" key="3">
    <source>
        <dbReference type="ARBA" id="ARBA00022989"/>
    </source>
</evidence>
<sequence>MNKKPQIASTQDNGRLWLLTALTMLAFAANSLLCREALVSGSIDAASFTLVRMVSGALVLMMLAFMQSGTAPAPESKRQSKQARLAGNWRSALALLGYAAAFSFAYLSLTAATGALLLFGAVQATMIGYGLWAGERPNRLQLFGMLLALLGLGWFLLPGVAAPDSVGALLMLLAGVCWGVYSLLGRGAASPLSATAGNFVRSVPLALLLYGVIAAAEMASQGEIAGQGEEAAIFSVSAIGVLYGIGSGAIASGLGYALWYAVLPRLEATTAATVQLSVPIIAAFGGLLLLGEPLSLRLVLCSIAVLGGIALVVLNRSGK</sequence>
<keyword evidence="2 5" id="KW-0812">Transmembrane</keyword>
<feature type="transmembrane region" description="Helical" evidence="5">
    <location>
        <begin position="296"/>
        <end position="314"/>
    </location>
</feature>
<dbReference type="PANTHER" id="PTHR32322">
    <property type="entry name" value="INNER MEMBRANE TRANSPORTER"/>
    <property type="match status" value="1"/>
</dbReference>
<keyword evidence="4 5" id="KW-0472">Membrane</keyword>
<keyword evidence="3 5" id="KW-1133">Transmembrane helix</keyword>
<dbReference type="PANTHER" id="PTHR32322:SF9">
    <property type="entry name" value="AMINO-ACID METABOLITE EFFLUX PUMP-RELATED"/>
    <property type="match status" value="1"/>
</dbReference>